<proteinExistence type="predicted"/>
<reference evidence="4" key="3">
    <citation type="journal article" date="2014" name="Nature">
        <title>Elephant shark genome provides unique insights into gnathostome evolution.</title>
        <authorList>
            <consortium name="International Elephant Shark Genome Sequencing Consortium"/>
            <person name="Venkatesh B."/>
            <person name="Lee A.P."/>
            <person name="Ravi V."/>
            <person name="Maurya A.K."/>
            <person name="Lian M.M."/>
            <person name="Swann J.B."/>
            <person name="Ohta Y."/>
            <person name="Flajnik M.F."/>
            <person name="Sutoh Y."/>
            <person name="Kasahara M."/>
            <person name="Hoon S."/>
            <person name="Gangu V."/>
            <person name="Roy S.W."/>
            <person name="Irimia M."/>
            <person name="Korzh V."/>
            <person name="Kondrychyn I."/>
            <person name="Lim Z.W."/>
            <person name="Tay B.H."/>
            <person name="Tohari S."/>
            <person name="Kong K.W."/>
            <person name="Ho S."/>
            <person name="Lorente-Galdos B."/>
            <person name="Quilez J."/>
            <person name="Marques-Bonet T."/>
            <person name="Raney B.J."/>
            <person name="Ingham P.W."/>
            <person name="Tay A."/>
            <person name="Hillier L.W."/>
            <person name="Minx P."/>
            <person name="Boehm T."/>
            <person name="Wilson R.K."/>
            <person name="Brenner S."/>
            <person name="Warren W.C."/>
        </authorList>
    </citation>
    <scope>NUCLEOTIDE SEQUENCE [LARGE SCALE GENOMIC DNA]</scope>
</reference>
<dbReference type="Ensembl" id="ENSCMIT00000044102.1">
    <property type="protein sequence ID" value="ENSCMIP00000043480.1"/>
    <property type="gene ID" value="ENSCMIG00000018028.1"/>
</dbReference>
<dbReference type="Proteomes" id="UP000314986">
    <property type="component" value="Unassembled WGS sequence"/>
</dbReference>
<feature type="compositionally biased region" description="Basic residues" evidence="1">
    <location>
        <begin position="22"/>
        <end position="31"/>
    </location>
</feature>
<organism evidence="3 4">
    <name type="scientific">Callorhinchus milii</name>
    <name type="common">Ghost shark</name>
    <dbReference type="NCBI Taxonomy" id="7868"/>
    <lineage>
        <taxon>Eukaryota</taxon>
        <taxon>Metazoa</taxon>
        <taxon>Chordata</taxon>
        <taxon>Craniata</taxon>
        <taxon>Vertebrata</taxon>
        <taxon>Chondrichthyes</taxon>
        <taxon>Holocephali</taxon>
        <taxon>Chimaeriformes</taxon>
        <taxon>Callorhinchidae</taxon>
        <taxon>Callorhinchus</taxon>
    </lineage>
</organism>
<name>A0A4W3KD46_CALMI</name>
<protein>
    <submittedName>
        <fullName evidence="3">Uncharacterized protein</fullName>
    </submittedName>
</protein>
<feature type="region of interest" description="Disordered" evidence="1">
    <location>
        <begin position="22"/>
        <end position="54"/>
    </location>
</feature>
<dbReference type="GeneTree" id="ENSGT00970000198188"/>
<sequence length="259" mass="28261">HSGCDLPPATSAQLFIRTHTHPHTHTHRARGGHGDRGHLNSPSQRGKHSGCHHEDLSSSVQSHILEELALPCEAAGGSLSPTPHTALTAALYLSLSLSLYLYLSISLHSSALGWGVTHLGLLLVFQVLSLSEIVWPCLLFLILAGVRVQNPLKHRANCYMEPRTLPSGGLYPFVQSLFCDEGSHCYGDAMSQKTRSSGTLRNTINNQNGVLSSLQDIGKQINETLTSAANLQTEYEELFGQSGNVVRRRTRVCQVLRDL</sequence>
<feature type="transmembrane region" description="Helical" evidence="2">
    <location>
        <begin position="86"/>
        <end position="103"/>
    </location>
</feature>
<evidence type="ECO:0000256" key="1">
    <source>
        <dbReference type="SAM" id="MobiDB-lite"/>
    </source>
</evidence>
<reference evidence="4" key="2">
    <citation type="journal article" date="2007" name="PLoS Biol.">
        <title>Survey sequencing and comparative analysis of the elephant shark (Callorhinchus milii) genome.</title>
        <authorList>
            <person name="Venkatesh B."/>
            <person name="Kirkness E.F."/>
            <person name="Loh Y.H."/>
            <person name="Halpern A.L."/>
            <person name="Lee A.P."/>
            <person name="Johnson J."/>
            <person name="Dandona N."/>
            <person name="Viswanathan L.D."/>
            <person name="Tay A."/>
            <person name="Venter J.C."/>
            <person name="Strausberg R.L."/>
            <person name="Brenner S."/>
        </authorList>
    </citation>
    <scope>NUCLEOTIDE SEQUENCE [LARGE SCALE GENOMIC DNA]</scope>
</reference>
<reference evidence="3" key="5">
    <citation type="submission" date="2025-09" db="UniProtKB">
        <authorList>
            <consortium name="Ensembl"/>
        </authorList>
    </citation>
    <scope>IDENTIFICATION</scope>
</reference>
<keyword evidence="2" id="KW-0812">Transmembrane</keyword>
<evidence type="ECO:0000313" key="3">
    <source>
        <dbReference type="Ensembl" id="ENSCMIP00000043480.1"/>
    </source>
</evidence>
<evidence type="ECO:0000256" key="2">
    <source>
        <dbReference type="SAM" id="Phobius"/>
    </source>
</evidence>
<keyword evidence="2" id="KW-0472">Membrane</keyword>
<keyword evidence="2" id="KW-1133">Transmembrane helix</keyword>
<feature type="transmembrane region" description="Helical" evidence="2">
    <location>
        <begin position="123"/>
        <end position="146"/>
    </location>
</feature>
<accession>A0A4W3KD46</accession>
<evidence type="ECO:0000313" key="4">
    <source>
        <dbReference type="Proteomes" id="UP000314986"/>
    </source>
</evidence>
<dbReference type="AlphaFoldDB" id="A0A4W3KD46"/>
<reference evidence="3" key="4">
    <citation type="submission" date="2025-08" db="UniProtKB">
        <authorList>
            <consortium name="Ensembl"/>
        </authorList>
    </citation>
    <scope>IDENTIFICATION</scope>
</reference>
<reference evidence="4" key="1">
    <citation type="journal article" date="2006" name="Science">
        <title>Ancient noncoding elements conserved in the human genome.</title>
        <authorList>
            <person name="Venkatesh B."/>
            <person name="Kirkness E.F."/>
            <person name="Loh Y.H."/>
            <person name="Halpern A.L."/>
            <person name="Lee A.P."/>
            <person name="Johnson J."/>
            <person name="Dandona N."/>
            <person name="Viswanathan L.D."/>
            <person name="Tay A."/>
            <person name="Venter J.C."/>
            <person name="Strausberg R.L."/>
            <person name="Brenner S."/>
        </authorList>
    </citation>
    <scope>NUCLEOTIDE SEQUENCE [LARGE SCALE GENOMIC DNA]</scope>
</reference>
<dbReference type="InParanoid" id="A0A4W3KD46"/>
<keyword evidence="4" id="KW-1185">Reference proteome</keyword>